<dbReference type="GO" id="GO:0015693">
    <property type="term" value="P:magnesium ion transport"/>
    <property type="evidence" value="ECO:0007669"/>
    <property type="project" value="UniProtKB-ARBA"/>
</dbReference>
<dbReference type="FunFam" id="3.40.30.10:FF:000009">
    <property type="entry name" value="Tumor suppressor candidate 3"/>
    <property type="match status" value="1"/>
</dbReference>
<organism evidence="13">
    <name type="scientific">Cyprideis torosa</name>
    <dbReference type="NCBI Taxonomy" id="163714"/>
    <lineage>
        <taxon>Eukaryota</taxon>
        <taxon>Metazoa</taxon>
        <taxon>Ecdysozoa</taxon>
        <taxon>Arthropoda</taxon>
        <taxon>Crustacea</taxon>
        <taxon>Oligostraca</taxon>
        <taxon>Ostracoda</taxon>
        <taxon>Podocopa</taxon>
        <taxon>Podocopida</taxon>
        <taxon>Cytherocopina</taxon>
        <taxon>Cytheroidea</taxon>
        <taxon>Cytherideidae</taxon>
        <taxon>Cyprideis</taxon>
    </lineage>
</organism>
<dbReference type="GO" id="GO:0018279">
    <property type="term" value="P:protein N-linked glycosylation via asparagine"/>
    <property type="evidence" value="ECO:0007669"/>
    <property type="project" value="TreeGrafter"/>
</dbReference>
<evidence type="ECO:0000256" key="6">
    <source>
        <dbReference type="ARBA" id="ARBA00022729"/>
    </source>
</evidence>
<comment type="pathway">
    <text evidence="12">Protein modification.</text>
</comment>
<dbReference type="InterPro" id="IPR006214">
    <property type="entry name" value="Bax_inhibitor_1-related"/>
</dbReference>
<evidence type="ECO:0000256" key="11">
    <source>
        <dbReference type="ARBA" id="ARBA00023157"/>
    </source>
</evidence>
<reference evidence="13" key="1">
    <citation type="submission" date="2020-11" db="EMBL/GenBank/DDBJ databases">
        <authorList>
            <person name="Tran Van P."/>
        </authorList>
    </citation>
    <scope>NUCLEOTIDE SEQUENCE</scope>
</reference>
<keyword evidence="7" id="KW-0256">Endoplasmic reticulum</keyword>
<dbReference type="InterPro" id="IPR036249">
    <property type="entry name" value="Thioredoxin-like_sf"/>
</dbReference>
<keyword evidence="9" id="KW-1133">Transmembrane helix</keyword>
<comment type="function">
    <text evidence="1">Subunit of the oligosaccharyl transferase (OST) complex that catalyzes the initial transfer of a defined glycan (Glc(3)Man(9)GlcNAc(2) in eukaryotes) from the lipid carrier dolichol-pyrophosphate to an asparagine residue within an Asn-X-Ser/Thr consensus motif in nascent polypeptide chains, the first step in protein N-glycosylation. N-glycosylation occurs cotranslationally and the complex associates with the Sec61 complex at the channel-forming translocon complex that mediates protein translocation across the endoplasmic reticulum (ER). All subunits are required for a maximal enzyme activity.</text>
</comment>
<sequence length="513" mass="57334">MFTALASHRGCSICRPAYEEFQIVANSYRYSQAFSDKMFFAMVDFDEAMEVFQSLDMNSAPTFIHVPPKGKLKRADTLDIQRMGISAEVIAKWIHERTDINIRVFRPPNYSGTIAVLALAIFAGAVVYLRRNSLDFLKNKTMWAIFCLCFVFAMISGQMWNHIRGPPFLHKSQNGVGYIHGSSQGQFIFETYLVIIMYGCISLGIILLVEAGDGLEAVEGGVGKRKIMAIVGISLVAFFFSLLLSVSSAREQQRVCFFAFSDSNSSPTTMVLFTERRSKGPSFDRMFASMSQDYDERTVKYLRHVYSAVAMALVSYAVGAYVALAGLFMAGSMIGSLFGLIGMMYIFFSSPEKQGRKLGVLLATAFFMGHATWPILMYSMLVDPGLVLTAALSTAVVFVSFSISAIMARRGSYLFLGYTLLQISFLSLTAIMTQAFFGFPGKWVFSIYPYLMLAVACGFVLYDTQVIVERFQLGAVPDPVKDACLLFMDAVEIFRHLLVILTENKRQENRRRD</sequence>
<comment type="similarity">
    <text evidence="3">Belongs to the OST3/OST6 family.</text>
</comment>
<gene>
    <name evidence="13" type="ORF">CTOB1V02_LOCUS6098</name>
</gene>
<evidence type="ECO:0000256" key="3">
    <source>
        <dbReference type="ARBA" id="ARBA00009561"/>
    </source>
</evidence>
<dbReference type="Pfam" id="PF04756">
    <property type="entry name" value="OST3_OST6"/>
    <property type="match status" value="1"/>
</dbReference>
<name>A0A7R8ZQ82_9CRUS</name>
<accession>A0A7R8ZQ82</accession>
<proteinExistence type="inferred from homology"/>
<evidence type="ECO:0000256" key="5">
    <source>
        <dbReference type="ARBA" id="ARBA00022692"/>
    </source>
</evidence>
<evidence type="ECO:0000256" key="2">
    <source>
        <dbReference type="ARBA" id="ARBA00004477"/>
    </source>
</evidence>
<dbReference type="OrthoDB" id="67566at2759"/>
<keyword evidence="5" id="KW-0812">Transmembrane</keyword>
<evidence type="ECO:0000256" key="10">
    <source>
        <dbReference type="ARBA" id="ARBA00023136"/>
    </source>
</evidence>
<dbReference type="Gene3D" id="3.40.30.10">
    <property type="entry name" value="Glutaredoxin"/>
    <property type="match status" value="1"/>
</dbReference>
<evidence type="ECO:0000256" key="1">
    <source>
        <dbReference type="ARBA" id="ARBA00002791"/>
    </source>
</evidence>
<keyword evidence="8" id="KW-0460">Magnesium</keyword>
<keyword evidence="6" id="KW-0732">Signal</keyword>
<dbReference type="GO" id="GO:0008250">
    <property type="term" value="C:oligosaccharyltransferase complex"/>
    <property type="evidence" value="ECO:0007669"/>
    <property type="project" value="TreeGrafter"/>
</dbReference>
<dbReference type="InterPro" id="IPR021149">
    <property type="entry name" value="OligosaccharylTrfase_OST3/OST6"/>
</dbReference>
<evidence type="ECO:0000256" key="9">
    <source>
        <dbReference type="ARBA" id="ARBA00022989"/>
    </source>
</evidence>
<dbReference type="PANTHER" id="PTHR12692:SF0">
    <property type="entry name" value="GH11935P"/>
    <property type="match status" value="1"/>
</dbReference>
<dbReference type="EMBL" id="OB661432">
    <property type="protein sequence ID" value="CAD7228209.1"/>
    <property type="molecule type" value="Genomic_DNA"/>
</dbReference>
<dbReference type="Pfam" id="PF01027">
    <property type="entry name" value="Bax1-I"/>
    <property type="match status" value="1"/>
</dbReference>
<protein>
    <submittedName>
        <fullName evidence="13">Uncharacterized protein</fullName>
    </submittedName>
</protein>
<evidence type="ECO:0000313" key="13">
    <source>
        <dbReference type="EMBL" id="CAD7228209.1"/>
    </source>
</evidence>
<comment type="subcellular location">
    <subcellularLocation>
        <location evidence="2">Endoplasmic reticulum membrane</location>
        <topology evidence="2">Multi-pass membrane protein</topology>
    </subcellularLocation>
</comment>
<dbReference type="SUPFAM" id="SSF52833">
    <property type="entry name" value="Thioredoxin-like"/>
    <property type="match status" value="1"/>
</dbReference>
<keyword evidence="10" id="KW-0472">Membrane</keyword>
<keyword evidence="4" id="KW-0813">Transport</keyword>
<evidence type="ECO:0000256" key="8">
    <source>
        <dbReference type="ARBA" id="ARBA00022842"/>
    </source>
</evidence>
<keyword evidence="11" id="KW-1015">Disulfide bond</keyword>
<evidence type="ECO:0000256" key="12">
    <source>
        <dbReference type="ARBA" id="ARBA00043952"/>
    </source>
</evidence>
<dbReference type="PANTHER" id="PTHR12692">
    <property type="entry name" value="DOLICHYL-DIPHOSPHOOLIGOSACCHARIDE--PROTEIN GLYCOSYLTRANSFERASE-RELATED"/>
    <property type="match status" value="1"/>
</dbReference>
<evidence type="ECO:0000256" key="7">
    <source>
        <dbReference type="ARBA" id="ARBA00022824"/>
    </source>
</evidence>
<evidence type="ECO:0000256" key="4">
    <source>
        <dbReference type="ARBA" id="ARBA00022448"/>
    </source>
</evidence>
<dbReference type="AlphaFoldDB" id="A0A7R8ZQ82"/>